<keyword evidence="5" id="KW-1185">Reference proteome</keyword>
<dbReference type="PROSITE" id="PS01124">
    <property type="entry name" value="HTH_ARAC_FAMILY_2"/>
    <property type="match status" value="1"/>
</dbReference>
<dbReference type="Pfam" id="PF01965">
    <property type="entry name" value="DJ-1_PfpI"/>
    <property type="match status" value="1"/>
</dbReference>
<keyword evidence="1" id="KW-0805">Transcription regulation</keyword>
<dbReference type="STRING" id="1503925.TH53_12900"/>
<dbReference type="InterPro" id="IPR002818">
    <property type="entry name" value="DJ-1/PfpI"/>
</dbReference>
<evidence type="ECO:0000256" key="2">
    <source>
        <dbReference type="ARBA" id="ARBA00023163"/>
    </source>
</evidence>
<dbReference type="SUPFAM" id="SSF46689">
    <property type="entry name" value="Homeodomain-like"/>
    <property type="match status" value="2"/>
</dbReference>
<dbReference type="Gene3D" id="1.10.10.60">
    <property type="entry name" value="Homeodomain-like"/>
    <property type="match status" value="2"/>
</dbReference>
<accession>A0A0D0FWH2</accession>
<dbReference type="InterPro" id="IPR052158">
    <property type="entry name" value="INH-QAR"/>
</dbReference>
<dbReference type="InterPro" id="IPR029062">
    <property type="entry name" value="Class_I_gatase-like"/>
</dbReference>
<sequence>MKMGQKLIVIVAIPDSLSLDLVGAADVFSCANEYKGGADNYRIVIVSAISSLEMTMTNGLGIHCSSSIYQLKEKIDTLIIAGFSACHQWDKFPELVSWLKQNSSVIRRVASVCIGAFVLAEAGLLNGKKATTHWKNCKELSSNYEDITVDPDPIYVKDGNVYTSAGATAGIDLALAMVEEDYDRDLSLKIARTLVLYLRRPGNQSQFSTLLSQQLSSKKPIEKLQTWIAGHLKEDLSVAVLAERLAMSPRNFARVFTAETGFTPARYIEKLRVESSRRYIEETRRSLDEIAVLCGFGSADTMRKVFLRNLKISPFDYRSLFGTG</sequence>
<keyword evidence="2" id="KW-0804">Transcription</keyword>
<evidence type="ECO:0000259" key="3">
    <source>
        <dbReference type="PROSITE" id="PS01124"/>
    </source>
</evidence>
<dbReference type="PANTHER" id="PTHR43130:SF3">
    <property type="entry name" value="HTH-TYPE TRANSCRIPTIONAL REGULATOR RV1931C"/>
    <property type="match status" value="1"/>
</dbReference>
<dbReference type="PANTHER" id="PTHR43130">
    <property type="entry name" value="ARAC-FAMILY TRANSCRIPTIONAL REGULATOR"/>
    <property type="match status" value="1"/>
</dbReference>
<gene>
    <name evidence="4" type="ORF">TH53_12900</name>
</gene>
<dbReference type="Proteomes" id="UP000032049">
    <property type="component" value="Unassembled WGS sequence"/>
</dbReference>
<dbReference type="InterPro" id="IPR018060">
    <property type="entry name" value="HTH_AraC"/>
</dbReference>
<dbReference type="SUPFAM" id="SSF52317">
    <property type="entry name" value="Class I glutamine amidotransferase-like"/>
    <property type="match status" value="1"/>
</dbReference>
<comment type="caution">
    <text evidence="4">The sequence shown here is derived from an EMBL/GenBank/DDBJ whole genome shotgun (WGS) entry which is preliminary data.</text>
</comment>
<dbReference type="EMBL" id="JXRA01000054">
    <property type="protein sequence ID" value="KIO76814.1"/>
    <property type="molecule type" value="Genomic_DNA"/>
</dbReference>
<dbReference type="Pfam" id="PF12833">
    <property type="entry name" value="HTH_18"/>
    <property type="match status" value="1"/>
</dbReference>
<dbReference type="GO" id="GO:0043565">
    <property type="term" value="F:sequence-specific DNA binding"/>
    <property type="evidence" value="ECO:0007669"/>
    <property type="project" value="InterPro"/>
</dbReference>
<dbReference type="InterPro" id="IPR009057">
    <property type="entry name" value="Homeodomain-like_sf"/>
</dbReference>
<evidence type="ECO:0000256" key="1">
    <source>
        <dbReference type="ARBA" id="ARBA00023015"/>
    </source>
</evidence>
<name>A0A0D0FWH2_9SPHI</name>
<dbReference type="SMART" id="SM00342">
    <property type="entry name" value="HTH_ARAC"/>
    <property type="match status" value="1"/>
</dbReference>
<evidence type="ECO:0000313" key="5">
    <source>
        <dbReference type="Proteomes" id="UP000032049"/>
    </source>
</evidence>
<dbReference type="Gene3D" id="3.40.50.880">
    <property type="match status" value="1"/>
</dbReference>
<dbReference type="CDD" id="cd03137">
    <property type="entry name" value="GATase1_AraC_1"/>
    <property type="match status" value="1"/>
</dbReference>
<proteinExistence type="predicted"/>
<evidence type="ECO:0000313" key="4">
    <source>
        <dbReference type="EMBL" id="KIO76814.1"/>
    </source>
</evidence>
<organism evidence="4 5">
    <name type="scientific">Pedobacter lusitanus</name>
    <dbReference type="NCBI Taxonomy" id="1503925"/>
    <lineage>
        <taxon>Bacteria</taxon>
        <taxon>Pseudomonadati</taxon>
        <taxon>Bacteroidota</taxon>
        <taxon>Sphingobacteriia</taxon>
        <taxon>Sphingobacteriales</taxon>
        <taxon>Sphingobacteriaceae</taxon>
        <taxon>Pedobacter</taxon>
    </lineage>
</organism>
<reference evidence="4 5" key="1">
    <citation type="submission" date="2015-01" db="EMBL/GenBank/DDBJ databases">
        <title>Draft genome sequence of Pedobacter sp. NL19 isolated from sludge of an effluent treatment pond in an abandoned uranium mine.</title>
        <authorList>
            <person name="Santos T."/>
            <person name="Caetano T."/>
            <person name="Covas C."/>
            <person name="Cruz A."/>
            <person name="Mendo S."/>
        </authorList>
    </citation>
    <scope>NUCLEOTIDE SEQUENCE [LARGE SCALE GENOMIC DNA]</scope>
    <source>
        <strain evidence="4 5">NL19</strain>
    </source>
</reference>
<dbReference type="GO" id="GO:0003700">
    <property type="term" value="F:DNA-binding transcription factor activity"/>
    <property type="evidence" value="ECO:0007669"/>
    <property type="project" value="InterPro"/>
</dbReference>
<dbReference type="AlphaFoldDB" id="A0A0D0FWH2"/>
<protein>
    <recommendedName>
        <fullName evidence="3">HTH araC/xylS-type domain-containing protein</fullName>
    </recommendedName>
</protein>
<feature type="domain" description="HTH araC/xylS-type" evidence="3">
    <location>
        <begin position="222"/>
        <end position="320"/>
    </location>
</feature>